<dbReference type="PRINTS" id="PR00039">
    <property type="entry name" value="HTHLYSR"/>
</dbReference>
<dbReference type="Pfam" id="PF03466">
    <property type="entry name" value="LysR_substrate"/>
    <property type="match status" value="1"/>
</dbReference>
<evidence type="ECO:0000256" key="3">
    <source>
        <dbReference type="ARBA" id="ARBA00023125"/>
    </source>
</evidence>
<proteinExistence type="inferred from homology"/>
<keyword evidence="7" id="KW-1185">Reference proteome</keyword>
<dbReference type="InterPro" id="IPR036388">
    <property type="entry name" value="WH-like_DNA-bd_sf"/>
</dbReference>
<dbReference type="SUPFAM" id="SSF53850">
    <property type="entry name" value="Periplasmic binding protein-like II"/>
    <property type="match status" value="1"/>
</dbReference>
<dbReference type="Gene3D" id="1.10.10.10">
    <property type="entry name" value="Winged helix-like DNA-binding domain superfamily/Winged helix DNA-binding domain"/>
    <property type="match status" value="1"/>
</dbReference>
<comment type="similarity">
    <text evidence="1">Belongs to the LysR transcriptional regulatory family.</text>
</comment>
<sequence>MDLRTLRYFVAVAEERHVGRAAARLHMTQPPLSRALRALERELGVELLARSAQGVVPTAAGVVLLAEARELLARAEVLRQRVTAAGELRLGSLASGLGEAAAALADEFRRAHPEASVRVREADLTDPSCGLRAGLVDVAVTRTPFDTTGIETRLLRREGVGVVLRADDPLAGRARLVRADLAGRRWFRFAEGTDPGWAAYWQGPGADSVEAPVVRTVSDCQQAVLWSGSVGLAPLGHHLGDGLVVVPLADQPPSDLVVAWRTGGDTALVRTFTRIALRVLGQDSANSSVLAPPPQVGAPPAK</sequence>
<dbReference type="Gene3D" id="3.40.190.10">
    <property type="entry name" value="Periplasmic binding protein-like II"/>
    <property type="match status" value="2"/>
</dbReference>
<reference evidence="6 7" key="1">
    <citation type="submission" date="2021-03" db="EMBL/GenBank/DDBJ databases">
        <title>Sequencing the genomes of 1000 actinobacteria strains.</title>
        <authorList>
            <person name="Klenk H.-P."/>
        </authorList>
    </citation>
    <scope>NUCLEOTIDE SEQUENCE [LARGE SCALE GENOMIC DNA]</scope>
    <source>
        <strain evidence="6 7">DSM 44580</strain>
    </source>
</reference>
<evidence type="ECO:0000256" key="4">
    <source>
        <dbReference type="ARBA" id="ARBA00023163"/>
    </source>
</evidence>
<keyword evidence="3 6" id="KW-0238">DNA-binding</keyword>
<organism evidence="6 7">
    <name type="scientific">Crossiella equi</name>
    <dbReference type="NCBI Taxonomy" id="130796"/>
    <lineage>
        <taxon>Bacteria</taxon>
        <taxon>Bacillati</taxon>
        <taxon>Actinomycetota</taxon>
        <taxon>Actinomycetes</taxon>
        <taxon>Pseudonocardiales</taxon>
        <taxon>Pseudonocardiaceae</taxon>
        <taxon>Crossiella</taxon>
    </lineage>
</organism>
<name>A0ABS5A6T1_9PSEU</name>
<gene>
    <name evidence="6" type="ORF">JOF53_001167</name>
</gene>
<dbReference type="Pfam" id="PF00126">
    <property type="entry name" value="HTH_1"/>
    <property type="match status" value="1"/>
</dbReference>
<dbReference type="PANTHER" id="PTHR30346:SF0">
    <property type="entry name" value="HCA OPERON TRANSCRIPTIONAL ACTIVATOR HCAR"/>
    <property type="match status" value="1"/>
</dbReference>
<dbReference type="RefSeq" id="WP_086781512.1">
    <property type="nucleotide sequence ID" value="NZ_JAGIOO010000001.1"/>
</dbReference>
<dbReference type="GO" id="GO:0003677">
    <property type="term" value="F:DNA binding"/>
    <property type="evidence" value="ECO:0007669"/>
    <property type="project" value="UniProtKB-KW"/>
</dbReference>
<dbReference type="EMBL" id="JAGIOO010000001">
    <property type="protein sequence ID" value="MBP2472295.1"/>
    <property type="molecule type" value="Genomic_DNA"/>
</dbReference>
<evidence type="ECO:0000256" key="1">
    <source>
        <dbReference type="ARBA" id="ARBA00009437"/>
    </source>
</evidence>
<evidence type="ECO:0000313" key="7">
    <source>
        <dbReference type="Proteomes" id="UP001519363"/>
    </source>
</evidence>
<evidence type="ECO:0000313" key="6">
    <source>
        <dbReference type="EMBL" id="MBP2472295.1"/>
    </source>
</evidence>
<keyword evidence="2" id="KW-0805">Transcription regulation</keyword>
<dbReference type="PROSITE" id="PS50931">
    <property type="entry name" value="HTH_LYSR"/>
    <property type="match status" value="1"/>
</dbReference>
<feature type="domain" description="HTH lysR-type" evidence="5">
    <location>
        <begin position="1"/>
        <end position="58"/>
    </location>
</feature>
<dbReference type="InterPro" id="IPR000847">
    <property type="entry name" value="LysR_HTH_N"/>
</dbReference>
<dbReference type="PANTHER" id="PTHR30346">
    <property type="entry name" value="TRANSCRIPTIONAL DUAL REGULATOR HCAR-RELATED"/>
    <property type="match status" value="1"/>
</dbReference>
<dbReference type="InterPro" id="IPR036390">
    <property type="entry name" value="WH_DNA-bd_sf"/>
</dbReference>
<comment type="caution">
    <text evidence="6">The sequence shown here is derived from an EMBL/GenBank/DDBJ whole genome shotgun (WGS) entry which is preliminary data.</text>
</comment>
<evidence type="ECO:0000259" key="5">
    <source>
        <dbReference type="PROSITE" id="PS50931"/>
    </source>
</evidence>
<accession>A0ABS5A6T1</accession>
<protein>
    <submittedName>
        <fullName evidence="6">DNA-binding transcriptional LysR family regulator</fullName>
    </submittedName>
</protein>
<dbReference type="Proteomes" id="UP001519363">
    <property type="component" value="Unassembled WGS sequence"/>
</dbReference>
<evidence type="ECO:0000256" key="2">
    <source>
        <dbReference type="ARBA" id="ARBA00023015"/>
    </source>
</evidence>
<keyword evidence="4" id="KW-0804">Transcription</keyword>
<dbReference type="CDD" id="cd08414">
    <property type="entry name" value="PBP2_LTTR_aromatics_like"/>
    <property type="match status" value="1"/>
</dbReference>
<dbReference type="SUPFAM" id="SSF46785">
    <property type="entry name" value="Winged helix' DNA-binding domain"/>
    <property type="match status" value="1"/>
</dbReference>
<dbReference type="InterPro" id="IPR005119">
    <property type="entry name" value="LysR_subst-bd"/>
</dbReference>